<name>A0A2S8GI29_9BACT</name>
<comment type="caution">
    <text evidence="2">The sequence shown here is derived from an EMBL/GenBank/DDBJ whole genome shotgun (WGS) entry which is preliminary data.</text>
</comment>
<keyword evidence="1" id="KW-0732">Signal</keyword>
<evidence type="ECO:0000256" key="1">
    <source>
        <dbReference type="SAM" id="SignalP"/>
    </source>
</evidence>
<organism evidence="2 3">
    <name type="scientific">Blastopirellula marina</name>
    <dbReference type="NCBI Taxonomy" id="124"/>
    <lineage>
        <taxon>Bacteria</taxon>
        <taxon>Pseudomonadati</taxon>
        <taxon>Planctomycetota</taxon>
        <taxon>Planctomycetia</taxon>
        <taxon>Pirellulales</taxon>
        <taxon>Pirellulaceae</taxon>
        <taxon>Blastopirellula</taxon>
    </lineage>
</organism>
<evidence type="ECO:0000313" key="2">
    <source>
        <dbReference type="EMBL" id="PQO44098.1"/>
    </source>
</evidence>
<protein>
    <recommendedName>
        <fullName evidence="4">AsmA-like C-terminal domain-containing protein</fullName>
    </recommendedName>
</protein>
<dbReference type="Proteomes" id="UP000237819">
    <property type="component" value="Unassembled WGS sequence"/>
</dbReference>
<feature type="signal peptide" evidence="1">
    <location>
        <begin position="1"/>
        <end position="21"/>
    </location>
</feature>
<dbReference type="RefSeq" id="WP_105337497.1">
    <property type="nucleotide sequence ID" value="NZ_PUHZ01000021.1"/>
</dbReference>
<evidence type="ECO:0008006" key="4">
    <source>
        <dbReference type="Google" id="ProtNLM"/>
    </source>
</evidence>
<feature type="chain" id="PRO_5015454620" description="AsmA-like C-terminal domain-containing protein" evidence="1">
    <location>
        <begin position="22"/>
        <end position="691"/>
    </location>
</feature>
<accession>A0A2S8GI29</accession>
<dbReference type="AlphaFoldDB" id="A0A2S8GI29"/>
<reference evidence="2 3" key="1">
    <citation type="submission" date="2018-02" db="EMBL/GenBank/DDBJ databases">
        <title>Comparative genomes isolates from brazilian mangrove.</title>
        <authorList>
            <person name="Araujo J.E."/>
            <person name="Taketani R.G."/>
            <person name="Silva M.C.P."/>
            <person name="Loureco M.V."/>
            <person name="Andreote F.D."/>
        </authorList>
    </citation>
    <scope>NUCLEOTIDE SEQUENCE [LARGE SCALE GENOMIC DNA]</scope>
    <source>
        <strain evidence="2 3">Nap-Phe MGV</strain>
    </source>
</reference>
<proteinExistence type="predicted"/>
<evidence type="ECO:0000313" key="3">
    <source>
        <dbReference type="Proteomes" id="UP000237819"/>
    </source>
</evidence>
<dbReference type="EMBL" id="PUHZ01000021">
    <property type="protein sequence ID" value="PQO44098.1"/>
    <property type="molecule type" value="Genomic_DNA"/>
</dbReference>
<sequence>MNNRIWLVAFFVSISVGQQLAGANVARAQQLSAEQVSILESLDQTEIDQALAIAEKGIQWRERIRTAADPAQRVEVALAIADEAKALQTQFPELAAPIDHGAKIAPILKKAEQTWKNAEYVAEEYEGFTEENFREEAKRRAMQAAADELAKVLEESVFPQLQMLKAPADYAKNFVNGEFKQWISQPISLSGDDSLMARIVPPPQGAPIFAQTTEYGAEIVYMDDLKVKATGIRLEFKPGQATPHINIDNMRVDQNLKDTVLSNVASLGQDFAASSEMPIKVTLNGQPDFAAGLGGQRGGISFNVEIGLLGSDNVSAKGRNLVLYPGNRVDWKEASLEIEVPANPPIPIGTTPFAMWSISGMLNPKTREIMVRTKVSTAATPPNVVGLDVGLTTQVPIKSLKLDGHLIVGTMKFMQTEGIIDFEKGEIAGKFKSSDEGSPLAQLAFADGSFSLKRERFLADGKVDLFGKSFADMHCELDFIEGRGEMYADSGFDLFGVDFANTLTVEIDPGFKRVRMEAMQSLNVASIAPYGSIGVVVTVSADSNSPEKVHVVAEAFGEGLRASFDVPTLAGCTMGKLQEELRKQSVASYHRLLKSLAEGDEDVRKFGAEIEQKTGKYIDEKLGITWRTGVPELDELGGKLSDGVKDVGGAAADMRAQLGGGLSDASKDLQNAGSKAEENVRNFISKPFSGW</sequence>
<gene>
    <name evidence="2" type="ORF">C5Y93_21420</name>
</gene>